<dbReference type="Pfam" id="PF20803">
    <property type="entry name" value="PaaX_M"/>
    <property type="match status" value="1"/>
</dbReference>
<organism evidence="2 3">
    <name type="scientific">Candidatus Wolfebacteria bacterium RIFCSPHIGHO2_01_FULL_48_22</name>
    <dbReference type="NCBI Taxonomy" id="1802555"/>
    <lineage>
        <taxon>Bacteria</taxon>
        <taxon>Candidatus Wolfeibacteriota</taxon>
    </lineage>
</organism>
<gene>
    <name evidence="2" type="ORF">A2755_03405</name>
</gene>
<evidence type="ECO:0000313" key="3">
    <source>
        <dbReference type="Proteomes" id="UP000177029"/>
    </source>
</evidence>
<name>A0A1F8DPM9_9BACT</name>
<dbReference type="EMBL" id="MGIP01000019">
    <property type="protein sequence ID" value="OGM90574.1"/>
    <property type="molecule type" value="Genomic_DNA"/>
</dbReference>
<reference evidence="2 3" key="1">
    <citation type="journal article" date="2016" name="Nat. Commun.">
        <title>Thousands of microbial genomes shed light on interconnected biogeochemical processes in an aquifer system.</title>
        <authorList>
            <person name="Anantharaman K."/>
            <person name="Brown C.T."/>
            <person name="Hug L.A."/>
            <person name="Sharon I."/>
            <person name="Castelle C.J."/>
            <person name="Probst A.J."/>
            <person name="Thomas B.C."/>
            <person name="Singh A."/>
            <person name="Wilkins M.J."/>
            <person name="Karaoz U."/>
            <person name="Brodie E.L."/>
            <person name="Williams K.H."/>
            <person name="Hubbard S.S."/>
            <person name="Banfield J.F."/>
        </authorList>
    </citation>
    <scope>NUCLEOTIDE SEQUENCE [LARGE SCALE GENOMIC DNA]</scope>
</reference>
<proteinExistence type="predicted"/>
<evidence type="ECO:0000259" key="1">
    <source>
        <dbReference type="Pfam" id="PF20803"/>
    </source>
</evidence>
<dbReference type="InterPro" id="IPR048846">
    <property type="entry name" value="PaaX-like_central"/>
</dbReference>
<sequence length="190" mass="22461">MAKNIYRNSRSHLILKYLAIGTGIAVVSLTNPAGGARILSELAKIYYRKRCFEKDKFMRDLRVLQKREMVDYKELADGNIEIKILKTGKEKVLQFDIEHIELKTAGRWDKKWRIVSFDVPEKYKTARNALRRHLYRMGFYFLQRSVAIIPYSCEDEIDFIASFYAIRDHILIAYVDHFEGEDKLKYHFGI</sequence>
<dbReference type="AlphaFoldDB" id="A0A1F8DPM9"/>
<dbReference type="Proteomes" id="UP000177029">
    <property type="component" value="Unassembled WGS sequence"/>
</dbReference>
<dbReference type="Gene3D" id="3.30.70.2650">
    <property type="match status" value="1"/>
</dbReference>
<protein>
    <recommendedName>
        <fullName evidence="1">Transcriptional repressor PaaX-like central Cas2-like domain-containing protein</fullName>
    </recommendedName>
</protein>
<feature type="domain" description="Transcriptional repressor PaaX-like central Cas2-like" evidence="1">
    <location>
        <begin position="107"/>
        <end position="182"/>
    </location>
</feature>
<comment type="caution">
    <text evidence="2">The sequence shown here is derived from an EMBL/GenBank/DDBJ whole genome shotgun (WGS) entry which is preliminary data.</text>
</comment>
<accession>A0A1F8DPM9</accession>
<dbReference type="STRING" id="1802555.A2755_03405"/>
<evidence type="ECO:0000313" key="2">
    <source>
        <dbReference type="EMBL" id="OGM90574.1"/>
    </source>
</evidence>